<gene>
    <name evidence="2" type="ORF">B0A52_01351</name>
</gene>
<accession>A0A438NH66</accession>
<evidence type="ECO:0000313" key="2">
    <source>
        <dbReference type="EMBL" id="RVX75074.1"/>
    </source>
</evidence>
<feature type="region of interest" description="Disordered" evidence="1">
    <location>
        <begin position="454"/>
        <end position="536"/>
    </location>
</feature>
<feature type="compositionally biased region" description="Polar residues" evidence="1">
    <location>
        <begin position="457"/>
        <end position="478"/>
    </location>
</feature>
<proteinExistence type="predicted"/>
<protein>
    <submittedName>
        <fullName evidence="2">Uncharacterized protein</fullName>
    </submittedName>
</protein>
<comment type="caution">
    <text evidence="2">The sequence shown here is derived from an EMBL/GenBank/DDBJ whole genome shotgun (WGS) entry which is preliminary data.</text>
</comment>
<reference evidence="2 3" key="1">
    <citation type="submission" date="2017-03" db="EMBL/GenBank/DDBJ databases">
        <title>Genomes of endolithic fungi from Antarctica.</title>
        <authorList>
            <person name="Coleine C."/>
            <person name="Masonjones S."/>
            <person name="Stajich J.E."/>
        </authorList>
    </citation>
    <scope>NUCLEOTIDE SEQUENCE [LARGE SCALE GENOMIC DNA]</scope>
    <source>
        <strain evidence="2 3">CCFEE 6314</strain>
    </source>
</reference>
<evidence type="ECO:0000313" key="3">
    <source>
        <dbReference type="Proteomes" id="UP000288859"/>
    </source>
</evidence>
<dbReference type="EMBL" id="NAJM01000003">
    <property type="protein sequence ID" value="RVX75074.1"/>
    <property type="molecule type" value="Genomic_DNA"/>
</dbReference>
<dbReference type="Proteomes" id="UP000288859">
    <property type="component" value="Unassembled WGS sequence"/>
</dbReference>
<evidence type="ECO:0000256" key="1">
    <source>
        <dbReference type="SAM" id="MobiDB-lite"/>
    </source>
</evidence>
<organism evidence="2 3">
    <name type="scientific">Exophiala mesophila</name>
    <name type="common">Black yeast-like fungus</name>
    <dbReference type="NCBI Taxonomy" id="212818"/>
    <lineage>
        <taxon>Eukaryota</taxon>
        <taxon>Fungi</taxon>
        <taxon>Dikarya</taxon>
        <taxon>Ascomycota</taxon>
        <taxon>Pezizomycotina</taxon>
        <taxon>Eurotiomycetes</taxon>
        <taxon>Chaetothyriomycetidae</taxon>
        <taxon>Chaetothyriales</taxon>
        <taxon>Herpotrichiellaceae</taxon>
        <taxon>Exophiala</taxon>
    </lineage>
</organism>
<name>A0A438NH66_EXOME</name>
<feature type="compositionally biased region" description="Polar residues" evidence="1">
    <location>
        <begin position="486"/>
        <end position="497"/>
    </location>
</feature>
<sequence>MCRLLAQSAIEGKADVNPTVQMIRAPWTKEFSDAHRAEFEQYKVDAKEPVLRIFRQANWSRLCLLHAQEQPMSEWLRNKEFLVSDEFYQRIRPALVLATRFIENSRDFYDSIWAGIQRDNGDILEEDSHHNNPFINMWNESVLDQMSNFQIYLGHHPNFDAYNSSAHIHWGVYPTTQVERISTIALHIGQNFTTFFQHPEYQEWPQQKKNRILFLLAATLTHEVAHVCWRFRCMSIARRSKNYNDSADEPYRHKDDPERELGFAWEDWALGGLVTTLHRDPSTDDHGEQDTPYTLAEEVGLTRWRDYVNKTRDSSLFLPISPDLLDAMFDSKVWEVAFKSNIKPVKPDFLAIIWQTKWRMEYKKANFGAECPQIPAFKRQWVDRRARAREIEQRLAIPQFAPTRQPNFEAQWLQLGRQARAQNPRRNYVNDKQTGIPPRRLYQAIPQRVMSPVTPIQPWSQSTQNQPGSSNAPPNYEQQWLALGRQAQQTNPRSNYTVRPIPHAQPSYEQQWLALGRQARQTNPRPNHRFDPRGQH</sequence>
<dbReference type="OrthoDB" id="10254945at2759"/>
<dbReference type="AlphaFoldDB" id="A0A438NH66"/>